<keyword evidence="4" id="KW-1185">Reference proteome</keyword>
<dbReference type="EMBL" id="KV441502">
    <property type="protein sequence ID" value="OAG14174.1"/>
    <property type="molecule type" value="Genomic_DNA"/>
</dbReference>
<evidence type="ECO:0000313" key="3">
    <source>
        <dbReference type="EMBL" id="OAG14174.1"/>
    </source>
</evidence>
<keyword evidence="2" id="KW-0472">Membrane</keyword>
<feature type="compositionally biased region" description="Basic and acidic residues" evidence="1">
    <location>
        <begin position="150"/>
        <end position="174"/>
    </location>
</feature>
<sequence>MMNISLSKRNEDGSLSTTHLALLVTLMMLVLVGMLCVGGLMFLRSIRRARKQAETDPELPVYEKRQSNINRLTITAMPYKGRESVITYSEKQNLMDSPTSPVPEIRITFPDEIDESGKQQSGRVVVVRVGDHSVGLEPVQEDLPPYQQDASDRFDSLDLDRMGGLKEKDDKYYS</sequence>
<keyword evidence="2" id="KW-1133">Transmembrane helix</keyword>
<proteinExistence type="predicted"/>
<keyword evidence="2" id="KW-0812">Transmembrane</keyword>
<reference evidence="3 4" key="1">
    <citation type="submission" date="2016-05" db="EMBL/GenBank/DDBJ databases">
        <title>Comparative analysis of secretome profiles of manganese(II)-oxidizing ascomycete fungi.</title>
        <authorList>
            <consortium name="DOE Joint Genome Institute"/>
            <person name="Zeiner C.A."/>
            <person name="Purvine S.O."/>
            <person name="Zink E.M."/>
            <person name="Wu S."/>
            <person name="Pasa-Tolic L."/>
            <person name="Chaput D.L."/>
            <person name="Haridas S."/>
            <person name="Grigoriev I.V."/>
            <person name="Santelli C.M."/>
            <person name="Hansel C.M."/>
        </authorList>
    </citation>
    <scope>NUCLEOTIDE SEQUENCE [LARGE SCALE GENOMIC DNA]</scope>
    <source>
        <strain evidence="3 4">SRC1lrK2f</strain>
    </source>
</reference>
<dbReference type="Proteomes" id="UP000077248">
    <property type="component" value="Unassembled WGS sequence"/>
</dbReference>
<dbReference type="VEuPathDB" id="FungiDB:CC77DRAFT_574157"/>
<dbReference type="RefSeq" id="XP_018379595.1">
    <property type="nucleotide sequence ID" value="XM_018532299.1"/>
</dbReference>
<accession>A0A177D3G9</accession>
<organism evidence="3 4">
    <name type="scientific">Alternaria alternata</name>
    <name type="common">Alternaria rot fungus</name>
    <name type="synonym">Torula alternata</name>
    <dbReference type="NCBI Taxonomy" id="5599"/>
    <lineage>
        <taxon>Eukaryota</taxon>
        <taxon>Fungi</taxon>
        <taxon>Dikarya</taxon>
        <taxon>Ascomycota</taxon>
        <taxon>Pezizomycotina</taxon>
        <taxon>Dothideomycetes</taxon>
        <taxon>Pleosporomycetidae</taxon>
        <taxon>Pleosporales</taxon>
        <taxon>Pleosporineae</taxon>
        <taxon>Pleosporaceae</taxon>
        <taxon>Alternaria</taxon>
        <taxon>Alternaria sect. Alternaria</taxon>
        <taxon>Alternaria alternata complex</taxon>
    </lineage>
</organism>
<feature type="region of interest" description="Disordered" evidence="1">
    <location>
        <begin position="136"/>
        <end position="174"/>
    </location>
</feature>
<evidence type="ECO:0000256" key="2">
    <source>
        <dbReference type="SAM" id="Phobius"/>
    </source>
</evidence>
<protein>
    <submittedName>
        <fullName evidence="3">Uncharacterized protein</fullName>
    </submittedName>
</protein>
<evidence type="ECO:0000313" key="4">
    <source>
        <dbReference type="Proteomes" id="UP000077248"/>
    </source>
</evidence>
<name>A0A177D3G9_ALTAL</name>
<evidence type="ECO:0000256" key="1">
    <source>
        <dbReference type="SAM" id="MobiDB-lite"/>
    </source>
</evidence>
<feature type="transmembrane region" description="Helical" evidence="2">
    <location>
        <begin position="20"/>
        <end position="43"/>
    </location>
</feature>
<gene>
    <name evidence="3" type="ORF">CC77DRAFT_574157</name>
</gene>
<dbReference type="AlphaFoldDB" id="A0A177D3G9"/>
<dbReference type="KEGG" id="aalt:CC77DRAFT_574157"/>
<dbReference type="OMA" id="DRMGGLK"/>
<dbReference type="GeneID" id="29117893"/>